<reference evidence="1 2" key="1">
    <citation type="submission" date="2024-09" db="EMBL/GenBank/DDBJ databases">
        <authorList>
            <person name="Sun Q."/>
            <person name="Mori K."/>
        </authorList>
    </citation>
    <scope>NUCLEOTIDE SEQUENCE [LARGE SCALE GENOMIC DNA]</scope>
    <source>
        <strain evidence="1 2">TBRC 1432</strain>
    </source>
</reference>
<accession>A0ABV6MNZ4</accession>
<dbReference type="RefSeq" id="WP_273942386.1">
    <property type="nucleotide sequence ID" value="NZ_CP097263.1"/>
</dbReference>
<protein>
    <submittedName>
        <fullName evidence="1">Uncharacterized protein</fullName>
    </submittedName>
</protein>
<dbReference type="Proteomes" id="UP001589810">
    <property type="component" value="Unassembled WGS sequence"/>
</dbReference>
<dbReference type="Gene3D" id="2.30.110.10">
    <property type="entry name" value="Electron Transport, Fmn-binding Protein, Chain A"/>
    <property type="match status" value="1"/>
</dbReference>
<organism evidence="1 2">
    <name type="scientific">Kutzneria chonburiensis</name>
    <dbReference type="NCBI Taxonomy" id="1483604"/>
    <lineage>
        <taxon>Bacteria</taxon>
        <taxon>Bacillati</taxon>
        <taxon>Actinomycetota</taxon>
        <taxon>Actinomycetes</taxon>
        <taxon>Pseudonocardiales</taxon>
        <taxon>Pseudonocardiaceae</taxon>
        <taxon>Kutzneria</taxon>
    </lineage>
</organism>
<dbReference type="EMBL" id="JBHLUD010000002">
    <property type="protein sequence ID" value="MFC0541586.1"/>
    <property type="molecule type" value="Genomic_DNA"/>
</dbReference>
<sequence>MTRPSQGTSESWLVTTRVSVNFDGGEQGSEPLGLGYADVVVDGQRLPPQGGFIAQVAEALEGVRSSHRNLPGSLALVNEGVRRLDAELDMDKRRADLDDVAGAIADLSYVVELGRHSGTLAAITRRESFGVNVIGFAERWLATRFAASGGDRFAGVLRRRPPSARVNPQLTV</sequence>
<evidence type="ECO:0000313" key="1">
    <source>
        <dbReference type="EMBL" id="MFC0541586.1"/>
    </source>
</evidence>
<gene>
    <name evidence="1" type="ORF">ACFFH7_08845</name>
</gene>
<evidence type="ECO:0000313" key="2">
    <source>
        <dbReference type="Proteomes" id="UP001589810"/>
    </source>
</evidence>
<name>A0ABV6MNZ4_9PSEU</name>
<dbReference type="InterPro" id="IPR012349">
    <property type="entry name" value="Split_barrel_FMN-bd"/>
</dbReference>
<keyword evidence="2" id="KW-1185">Reference proteome</keyword>
<comment type="caution">
    <text evidence="1">The sequence shown here is derived from an EMBL/GenBank/DDBJ whole genome shotgun (WGS) entry which is preliminary data.</text>
</comment>
<proteinExistence type="predicted"/>